<dbReference type="AlphaFoldDB" id="A0A0F9SKG4"/>
<evidence type="ECO:0008006" key="2">
    <source>
        <dbReference type="Google" id="ProtNLM"/>
    </source>
</evidence>
<organism evidence="1">
    <name type="scientific">marine sediment metagenome</name>
    <dbReference type="NCBI Taxonomy" id="412755"/>
    <lineage>
        <taxon>unclassified sequences</taxon>
        <taxon>metagenomes</taxon>
        <taxon>ecological metagenomes</taxon>
    </lineage>
</organism>
<accession>A0A0F9SKG4</accession>
<reference evidence="1" key="1">
    <citation type="journal article" date="2015" name="Nature">
        <title>Complex archaea that bridge the gap between prokaryotes and eukaryotes.</title>
        <authorList>
            <person name="Spang A."/>
            <person name="Saw J.H."/>
            <person name="Jorgensen S.L."/>
            <person name="Zaremba-Niedzwiedzka K."/>
            <person name="Martijn J."/>
            <person name="Lind A.E."/>
            <person name="van Eijk R."/>
            <person name="Schleper C."/>
            <person name="Guy L."/>
            <person name="Ettema T.J."/>
        </authorList>
    </citation>
    <scope>NUCLEOTIDE SEQUENCE</scope>
</reference>
<dbReference type="EMBL" id="LAZR01000612">
    <property type="protein sequence ID" value="KKN62817.1"/>
    <property type="molecule type" value="Genomic_DNA"/>
</dbReference>
<gene>
    <name evidence="1" type="ORF">LCGC14_0508240</name>
</gene>
<sequence>MSLSSLSRLPLAAALIVSLGSAASAENREVTVTNASSAAMIEFFASNTGTNNWEEDILGVDVLAVGEAVDVNIDDGSGDCVFDFKATFEDGSSAVMGNVNVCEISQFDFTD</sequence>
<protein>
    <recommendedName>
        <fullName evidence="2">Argininosuccinate lyase</fullName>
    </recommendedName>
</protein>
<proteinExistence type="predicted"/>
<evidence type="ECO:0000313" key="1">
    <source>
        <dbReference type="EMBL" id="KKN62817.1"/>
    </source>
</evidence>
<name>A0A0F9SKG4_9ZZZZ</name>
<comment type="caution">
    <text evidence="1">The sequence shown here is derived from an EMBL/GenBank/DDBJ whole genome shotgun (WGS) entry which is preliminary data.</text>
</comment>